<dbReference type="AlphaFoldDB" id="G6B0T7"/>
<sequence>MLRRIMIATAALAACAATAFAGDDDVSRRWAVIAGMNLSCPTTASVERSPRDAGNIAAFASPQCNVLVEYYLPQQHFSLVGGYNAETVQWFGSKVDATMQNIVLGARYYPLSKRFALQPYAALMTYTNVAQRHEQHSMSAWNGGDGYGRDCTLRLPRVSIAPTVGLDCYIFSSLALEFQYGFPLAIDGKAHVATTCNGSPDVYRMRSNMHRHNIQIGLKATFPFRFTSADGNNLFTLIEMALGIYDPADEPKRETKKERRRMKLGRVLDSY</sequence>
<dbReference type="PROSITE" id="PS51257">
    <property type="entry name" value="PROKAR_LIPOPROTEIN"/>
    <property type="match status" value="1"/>
</dbReference>
<evidence type="ECO:0008006" key="4">
    <source>
        <dbReference type="Google" id="ProtNLM"/>
    </source>
</evidence>
<dbReference type="GeneID" id="78337960"/>
<dbReference type="PATRIC" id="fig|1002367.3.peg.2027"/>
<organism evidence="2 3">
    <name type="scientific">Leyella stercorea DSM 18206</name>
    <dbReference type="NCBI Taxonomy" id="1002367"/>
    <lineage>
        <taxon>Bacteria</taxon>
        <taxon>Pseudomonadati</taxon>
        <taxon>Bacteroidota</taxon>
        <taxon>Bacteroidia</taxon>
        <taxon>Bacteroidales</taxon>
        <taxon>Prevotellaceae</taxon>
        <taxon>Leyella</taxon>
    </lineage>
</organism>
<evidence type="ECO:0000313" key="2">
    <source>
        <dbReference type="EMBL" id="EHJ37121.1"/>
    </source>
</evidence>
<keyword evidence="1" id="KW-0732">Signal</keyword>
<accession>G6B0T7</accession>
<dbReference type="HOGENOM" id="CLU_1123737_0_0_10"/>
<comment type="caution">
    <text evidence="2">The sequence shown here is derived from an EMBL/GenBank/DDBJ whole genome shotgun (WGS) entry which is preliminary data.</text>
</comment>
<evidence type="ECO:0000256" key="1">
    <source>
        <dbReference type="SAM" id="SignalP"/>
    </source>
</evidence>
<feature type="signal peptide" evidence="1">
    <location>
        <begin position="1"/>
        <end position="21"/>
    </location>
</feature>
<dbReference type="EMBL" id="AFZZ01000214">
    <property type="protein sequence ID" value="EHJ37121.1"/>
    <property type="molecule type" value="Genomic_DNA"/>
</dbReference>
<protein>
    <recommendedName>
        <fullName evidence="4">Outer membrane protein beta-barrel domain-containing protein</fullName>
    </recommendedName>
</protein>
<evidence type="ECO:0000313" key="3">
    <source>
        <dbReference type="Proteomes" id="UP000004407"/>
    </source>
</evidence>
<dbReference type="Proteomes" id="UP000004407">
    <property type="component" value="Unassembled WGS sequence"/>
</dbReference>
<dbReference type="RefSeq" id="WP_007902270.1">
    <property type="nucleotide sequence ID" value="NZ_JH379457.1"/>
</dbReference>
<name>G6B0T7_9BACT</name>
<feature type="chain" id="PRO_5003485264" description="Outer membrane protein beta-barrel domain-containing protein" evidence="1">
    <location>
        <begin position="22"/>
        <end position="271"/>
    </location>
</feature>
<reference evidence="2 3" key="1">
    <citation type="submission" date="2011-08" db="EMBL/GenBank/DDBJ databases">
        <authorList>
            <person name="Weinstock G."/>
            <person name="Sodergren E."/>
            <person name="Clifton S."/>
            <person name="Fulton L."/>
            <person name="Fulton B."/>
            <person name="Courtney L."/>
            <person name="Fronick C."/>
            <person name="Harrison M."/>
            <person name="Strong C."/>
            <person name="Farmer C."/>
            <person name="Delahaunty K."/>
            <person name="Markovic C."/>
            <person name="Hall O."/>
            <person name="Minx P."/>
            <person name="Tomlinson C."/>
            <person name="Mitreva M."/>
            <person name="Hou S."/>
            <person name="Chen J."/>
            <person name="Wollam A."/>
            <person name="Pepin K.H."/>
            <person name="Johnson M."/>
            <person name="Bhonagiri V."/>
            <person name="Zhang X."/>
            <person name="Suruliraj S."/>
            <person name="Warren W."/>
            <person name="Chinwalla A."/>
            <person name="Mardis E.R."/>
            <person name="Wilson R.K."/>
        </authorList>
    </citation>
    <scope>NUCLEOTIDE SEQUENCE [LARGE SCALE GENOMIC DNA]</scope>
    <source>
        <strain evidence="2 3">DSM 18206</strain>
    </source>
</reference>
<gene>
    <name evidence="2" type="ORF">HMPREF0673_02505</name>
</gene>
<proteinExistence type="predicted"/>